<dbReference type="Gene3D" id="1.20.1250.20">
    <property type="entry name" value="MFS general substrate transporter like domains"/>
    <property type="match status" value="3"/>
</dbReference>
<evidence type="ECO:0000256" key="2">
    <source>
        <dbReference type="ARBA" id="ARBA00005241"/>
    </source>
</evidence>
<dbReference type="PANTHER" id="PTHR16172">
    <property type="entry name" value="MAJOR FACILITATOR SUPERFAMILY DOMAIN-CONTAINING PROTEIN 6-LIKE"/>
    <property type="match status" value="1"/>
</dbReference>
<evidence type="ECO:0000256" key="5">
    <source>
        <dbReference type="ARBA" id="ARBA00023136"/>
    </source>
</evidence>
<feature type="transmembrane region" description="Helical" evidence="6">
    <location>
        <begin position="408"/>
        <end position="428"/>
    </location>
</feature>
<feature type="transmembrane region" description="Helical" evidence="6">
    <location>
        <begin position="82"/>
        <end position="105"/>
    </location>
</feature>
<dbReference type="PANTHER" id="PTHR16172:SF41">
    <property type="entry name" value="MAJOR FACILITATOR SUPERFAMILY DOMAIN-CONTAINING PROTEIN 6-LIKE"/>
    <property type="match status" value="1"/>
</dbReference>
<feature type="transmembrane region" description="Helical" evidence="6">
    <location>
        <begin position="117"/>
        <end position="137"/>
    </location>
</feature>
<feature type="transmembrane region" description="Helical" evidence="6">
    <location>
        <begin position="465"/>
        <end position="486"/>
    </location>
</feature>
<sequence>MPPTSNKMDRQPETFHFEENGSSVKNAEKKNKNQTISLYKGSKIAINKVFLPVKMALFCWFSGGKIYTAFLPVFMKNKGFTIAHLSIITAISVAFQLFGTVLSGIITDKIGRAKPVLNIYFAIFLLSSVCLVIMPNVNECNEETLNLQCYNEEMPHFTTASSCQTFKNNSEIFSCSITDLRNTSLNGDQKNCTYFPKLTNLDVNVDKNTLMNVEDMCHYKVNFKNYSAITSCVTKDCASLEMKCVNNNFSSCNTNVGLWMIIYGILISILNLSHTATYRLFDVVVVDLTTEHNNDFGRQRVWSILGSFCGPPLAGYILHQFAFNGNQKNYSLAFVCSIIFTVLSVASIWPVDAPSNKPAKKMWKKSLQFVRKLEVFLFIVLLLVAGSSFGFQAVYVSWYLQEIGASDLVIGVSRGINGLYGLPFLYSSKWWISRVGERKIFVLALLGHAIFCFSFSLMLEPWFSVVIEATSILNYHLFWVAVMQYVTKIAPDGLQATLKVMAGSLHFNIGRLISTMYLSWLSTTLHETSKERSRHLVEVAVLLGKEVKGLMLLFLE</sequence>
<dbReference type="EMBL" id="BMAV01006363">
    <property type="protein sequence ID" value="GFY48257.1"/>
    <property type="molecule type" value="Genomic_DNA"/>
</dbReference>
<feature type="transmembrane region" description="Helical" evidence="6">
    <location>
        <begin position="373"/>
        <end position="396"/>
    </location>
</feature>
<accession>A0A8X7BZD8</accession>
<dbReference type="InterPro" id="IPR024989">
    <property type="entry name" value="MFS_assoc_dom"/>
</dbReference>
<evidence type="ECO:0000256" key="3">
    <source>
        <dbReference type="ARBA" id="ARBA00022692"/>
    </source>
</evidence>
<feature type="transmembrane region" description="Helical" evidence="6">
    <location>
        <begin position="301"/>
        <end position="318"/>
    </location>
</feature>
<evidence type="ECO:0000313" key="8">
    <source>
        <dbReference type="EMBL" id="GFY48257.1"/>
    </source>
</evidence>
<feature type="transmembrane region" description="Helical" evidence="6">
    <location>
        <begin position="440"/>
        <end position="459"/>
    </location>
</feature>
<evidence type="ECO:0000313" key="9">
    <source>
        <dbReference type="Proteomes" id="UP000886998"/>
    </source>
</evidence>
<keyword evidence="3 6" id="KW-0812">Transmembrane</keyword>
<feature type="domain" description="Major facilitator superfamily associated" evidence="7">
    <location>
        <begin position="53"/>
        <end position="515"/>
    </location>
</feature>
<organism evidence="8 9">
    <name type="scientific">Trichonephila inaurata madagascariensis</name>
    <dbReference type="NCBI Taxonomy" id="2747483"/>
    <lineage>
        <taxon>Eukaryota</taxon>
        <taxon>Metazoa</taxon>
        <taxon>Ecdysozoa</taxon>
        <taxon>Arthropoda</taxon>
        <taxon>Chelicerata</taxon>
        <taxon>Arachnida</taxon>
        <taxon>Araneae</taxon>
        <taxon>Araneomorphae</taxon>
        <taxon>Entelegynae</taxon>
        <taxon>Araneoidea</taxon>
        <taxon>Nephilidae</taxon>
        <taxon>Trichonephila</taxon>
        <taxon>Trichonephila inaurata</taxon>
    </lineage>
</organism>
<keyword evidence="9" id="KW-1185">Reference proteome</keyword>
<dbReference type="OrthoDB" id="6422112at2759"/>
<dbReference type="InterPro" id="IPR051717">
    <property type="entry name" value="MFS_MFSD6"/>
</dbReference>
<gene>
    <name evidence="8" type="ORF">TNIN_467141</name>
</gene>
<evidence type="ECO:0000256" key="4">
    <source>
        <dbReference type="ARBA" id="ARBA00022989"/>
    </source>
</evidence>
<feature type="transmembrane region" description="Helical" evidence="6">
    <location>
        <begin position="256"/>
        <end position="281"/>
    </location>
</feature>
<evidence type="ECO:0000256" key="1">
    <source>
        <dbReference type="ARBA" id="ARBA00004141"/>
    </source>
</evidence>
<evidence type="ECO:0000259" key="7">
    <source>
        <dbReference type="Pfam" id="PF12832"/>
    </source>
</evidence>
<dbReference type="InterPro" id="IPR036259">
    <property type="entry name" value="MFS_trans_sf"/>
</dbReference>
<keyword evidence="5 6" id="KW-0472">Membrane</keyword>
<evidence type="ECO:0000256" key="6">
    <source>
        <dbReference type="SAM" id="Phobius"/>
    </source>
</evidence>
<dbReference type="SUPFAM" id="SSF103473">
    <property type="entry name" value="MFS general substrate transporter"/>
    <property type="match status" value="1"/>
</dbReference>
<comment type="subcellular location">
    <subcellularLocation>
        <location evidence="1">Membrane</location>
        <topology evidence="1">Multi-pass membrane protein</topology>
    </subcellularLocation>
</comment>
<dbReference type="AlphaFoldDB" id="A0A8X7BZD8"/>
<dbReference type="Pfam" id="PF12832">
    <property type="entry name" value="MFS_1_like"/>
    <property type="match status" value="1"/>
</dbReference>
<comment type="similarity">
    <text evidence="2">Belongs to the major facilitator superfamily. MFSD6 family.</text>
</comment>
<keyword evidence="4 6" id="KW-1133">Transmembrane helix</keyword>
<feature type="transmembrane region" description="Helical" evidence="6">
    <location>
        <begin position="49"/>
        <end position="70"/>
    </location>
</feature>
<feature type="transmembrane region" description="Helical" evidence="6">
    <location>
        <begin position="330"/>
        <end position="352"/>
    </location>
</feature>
<proteinExistence type="inferred from homology"/>
<reference evidence="8" key="1">
    <citation type="submission" date="2020-08" db="EMBL/GenBank/DDBJ databases">
        <title>Multicomponent nature underlies the extraordinary mechanical properties of spider dragline silk.</title>
        <authorList>
            <person name="Kono N."/>
            <person name="Nakamura H."/>
            <person name="Mori M."/>
            <person name="Yoshida Y."/>
            <person name="Ohtoshi R."/>
            <person name="Malay A.D."/>
            <person name="Moran D.A.P."/>
            <person name="Tomita M."/>
            <person name="Numata K."/>
            <person name="Arakawa K."/>
        </authorList>
    </citation>
    <scope>NUCLEOTIDE SEQUENCE</scope>
</reference>
<name>A0A8X7BZD8_9ARAC</name>
<comment type="caution">
    <text evidence="8">The sequence shown here is derived from an EMBL/GenBank/DDBJ whole genome shotgun (WGS) entry which is preliminary data.</text>
</comment>
<dbReference type="Proteomes" id="UP000886998">
    <property type="component" value="Unassembled WGS sequence"/>
</dbReference>
<protein>
    <recommendedName>
        <fullName evidence="7">Major facilitator superfamily associated domain-containing protein</fullName>
    </recommendedName>
</protein>
<dbReference type="GO" id="GO:0016020">
    <property type="term" value="C:membrane"/>
    <property type="evidence" value="ECO:0007669"/>
    <property type="project" value="UniProtKB-SubCell"/>
</dbReference>